<feature type="region of interest" description="Disordered" evidence="1">
    <location>
        <begin position="21"/>
        <end position="47"/>
    </location>
</feature>
<dbReference type="PANTHER" id="PTHR28041:SF1">
    <property type="entry name" value="LARGE RIBOSOMAL SUBUNIT PROTEIN ML59"/>
    <property type="match status" value="1"/>
</dbReference>
<dbReference type="Proteomes" id="UP000027456">
    <property type="component" value="Unassembled WGS sequence"/>
</dbReference>
<dbReference type="InterPro" id="IPR037507">
    <property type="entry name" value="Ribosomal_mL59"/>
</dbReference>
<accession>A0A074RRW4</accession>
<reference evidence="3 4" key="1">
    <citation type="submission" date="2013-12" db="EMBL/GenBank/DDBJ databases">
        <authorList>
            <person name="Cubeta M."/>
            <person name="Pakala S."/>
            <person name="Fedorova N."/>
            <person name="Thomas E."/>
            <person name="Dean R."/>
            <person name="Jabaji S."/>
            <person name="Neate S."/>
            <person name="Toda T."/>
            <person name="Tavantzis S."/>
            <person name="Vilgalys R."/>
            <person name="Bharathan N."/>
            <person name="Pakala S."/>
            <person name="Losada L.S."/>
            <person name="Zafar N."/>
            <person name="Nierman W."/>
        </authorList>
    </citation>
    <scope>NUCLEOTIDE SEQUENCE [LARGE SCALE GENOMIC DNA]</scope>
    <source>
        <strain evidence="3 4">123E</strain>
    </source>
</reference>
<feature type="domain" description="Large ribosomal subunit protein mL59" evidence="2">
    <location>
        <begin position="9"/>
        <end position="151"/>
    </location>
</feature>
<keyword evidence="4" id="KW-1185">Reference proteome</keyword>
<proteinExistence type="predicted"/>
<dbReference type="InterPro" id="IPR040922">
    <property type="entry name" value="Ribosomal_mL59_dom"/>
</dbReference>
<sequence length="167" mass="18440">MSPKVRAANTLVARLLERAVAQSKNPGDPIANPFLPQKNPQTGRWHGPQYSLRRQKELVKQARTQGVIGLLPLGLKARREGGAGTGAEVSATSSGLAVLKWEGEPAPKSSVGIRSTQRRFKGHKWEREAKERADFVAKRMETMAKRIAEVKAARIQERTKARPSLPF</sequence>
<evidence type="ECO:0000313" key="3">
    <source>
        <dbReference type="EMBL" id="KEP48065.1"/>
    </source>
</evidence>
<dbReference type="AlphaFoldDB" id="A0A074RRW4"/>
<dbReference type="STRING" id="1423351.A0A074RRW4"/>
<dbReference type="GO" id="GO:0005762">
    <property type="term" value="C:mitochondrial large ribosomal subunit"/>
    <property type="evidence" value="ECO:0007669"/>
    <property type="project" value="InterPro"/>
</dbReference>
<organism evidence="3 4">
    <name type="scientific">Rhizoctonia solani 123E</name>
    <dbReference type="NCBI Taxonomy" id="1423351"/>
    <lineage>
        <taxon>Eukaryota</taxon>
        <taxon>Fungi</taxon>
        <taxon>Dikarya</taxon>
        <taxon>Basidiomycota</taxon>
        <taxon>Agaricomycotina</taxon>
        <taxon>Agaricomycetes</taxon>
        <taxon>Cantharellales</taxon>
        <taxon>Ceratobasidiaceae</taxon>
        <taxon>Rhizoctonia</taxon>
    </lineage>
</organism>
<dbReference type="PANTHER" id="PTHR28041">
    <property type="entry name" value="54S RIBOSOMAL PROTEIN L25, MITOCHONDRIAL"/>
    <property type="match status" value="1"/>
</dbReference>
<name>A0A074RRW4_9AGAM</name>
<evidence type="ECO:0000313" key="4">
    <source>
        <dbReference type="Proteomes" id="UP000027456"/>
    </source>
</evidence>
<evidence type="ECO:0000259" key="2">
    <source>
        <dbReference type="Pfam" id="PF18126"/>
    </source>
</evidence>
<dbReference type="OrthoDB" id="18529at2759"/>
<dbReference type="EMBL" id="AZST01000585">
    <property type="protein sequence ID" value="KEP48065.1"/>
    <property type="molecule type" value="Genomic_DNA"/>
</dbReference>
<dbReference type="HOGENOM" id="CLU_058283_0_0_1"/>
<evidence type="ECO:0000256" key="1">
    <source>
        <dbReference type="SAM" id="MobiDB-lite"/>
    </source>
</evidence>
<comment type="caution">
    <text evidence="3">The sequence shown here is derived from an EMBL/GenBank/DDBJ whole genome shotgun (WGS) entry which is preliminary data.</text>
</comment>
<dbReference type="Pfam" id="PF18126">
    <property type="entry name" value="Mitoc_mL59"/>
    <property type="match status" value="1"/>
</dbReference>
<dbReference type="GO" id="GO:0003735">
    <property type="term" value="F:structural constituent of ribosome"/>
    <property type="evidence" value="ECO:0007669"/>
    <property type="project" value="InterPro"/>
</dbReference>
<gene>
    <name evidence="3" type="ORF">V565_134940</name>
</gene>
<protein>
    <recommendedName>
        <fullName evidence="2">Large ribosomal subunit protein mL59 domain-containing protein</fullName>
    </recommendedName>
</protein>